<evidence type="ECO:0000313" key="9">
    <source>
        <dbReference type="EMBL" id="CAK8986652.1"/>
    </source>
</evidence>
<dbReference type="EMBL" id="CAXAMN010000137">
    <property type="protein sequence ID" value="CAK8986652.1"/>
    <property type="molecule type" value="Genomic_DNA"/>
</dbReference>
<dbReference type="InterPro" id="IPR035979">
    <property type="entry name" value="RBD_domain_sf"/>
</dbReference>
<evidence type="ECO:0000256" key="5">
    <source>
        <dbReference type="PROSITE-ProRule" id="PRU00176"/>
    </source>
</evidence>
<dbReference type="SUPFAM" id="SSF53335">
    <property type="entry name" value="S-adenosyl-L-methionine-dependent methyltransferases"/>
    <property type="match status" value="1"/>
</dbReference>
<dbReference type="PANTHER" id="PTHR23139">
    <property type="entry name" value="RNA-BINDING PROTEIN"/>
    <property type="match status" value="1"/>
</dbReference>
<reference evidence="9 10" key="1">
    <citation type="submission" date="2024-02" db="EMBL/GenBank/DDBJ databases">
        <authorList>
            <person name="Chen Y."/>
            <person name="Shah S."/>
            <person name="Dougan E. K."/>
            <person name="Thang M."/>
            <person name="Chan C."/>
        </authorList>
    </citation>
    <scope>NUCLEOTIDE SEQUENCE [LARGE SCALE GENOMIC DNA]</scope>
</reference>
<sequence length="2423" mass="264880">MKMEGTKREDFYALATKGEGAKGEVKGETKGEIKGEGVKGESKRERSRSKKKKKKDKVKKEKADGDEKKKDKKRKKSESPGGTRKRKSKWGPDTGGFSMSAMPGGRSGLLPAAEADELMPRFSDEEMVQRSLVLENLSLSCTGQELIEFFNGAILAVTGNAVHQAIAIPCIDDRGRDLVRRENGYFLDRKTAELKFRTPDGASVGMKLNGIEYKGHKVTVKRPDAFTKPSDGQDPSVKINLHEMSMAKMIGGATDSRGMPMPQGPSPKLSIFNLPDAMTEQICRDLLSQFGKLRMLSLIRDLGTGKIKGYGIFEYDNPNDVDLAIVALNGFVCGQNVIRVQKLGQQSTTTTTKPQPVAATAMPNSMTQKIVKNPVLAMQVKQGREVGSRPSTVVQLMNAVYQEDVMDDQDYDDITSEVHAEASKHGNVMRVVIPKPAKDGTYVDGVGKIFVAFSDLTAARKFQMDANGRKFENRVVCAAFYPVEKFNEGKFKLWFTAVGTVVADADAAFPFLDDGYCASSHAEAFDGSIDIASMDCAEIMEFVYISRWKLWQQLDQELAEVNQSSVAASSLKILRRSSKASSLASAHVHIITAVASQRSECFSEHVRLLLTVSLRRMKTLCTQQVKQLWFASQDGFTHESDHQMRLKSWLSEATGLLEADLRTLKTVLQTWTAPSLAESRFYSHEADGRYSTMEALRRDTFEEQRHRPVMEEEYQLDKGLLQGMLRMLPLDAVVADFGAGSGQYSKWLNDTGLVTALAFDGSPDIHLVTKGAVALADLGHPDGDRTDTRGQPLSLWRRFDWSLCIEVAEHLPTKLTPTFLANLDKHTEQGLIITWARPGLQGLGTANPLTQDQALELIREHTGLSHLDQDLRLLVMVASPEFHHSCATRFRRGGEGAPGGCGDGGPGWAEGWIYAGNDVQMFTAVKSASACCELCNSNENCRFWTWSREESHKAHLRVEWSMLKVCARDNLVKATREYRISHAGFISGTRDSDAALANLVSLVSPRPWQNALASLKSCLEEENQRGVLWSMGVHGESFAGVQVDPDLEDLDLVILKQQPWQQMWKKHVQELNDDLVTFEDIPSLPSSGETAESLLEQMIEGDEAVKASSPQLIERFQALQKLLSLHDSLATLARKVVSCLASEAQWPSLVALLRKCGHQVEVSNILSLALSGFHLQGVFFRMIVEEDDWKTVCNEVRWARESRGPLLLALEGMGLRLLASPVLEEPWSVANDAPGAMRTRRMLLEYSQQLRLGTPTDLELQRAVASLPNPRRLLSLEVPLSFALARTSGLKVPLPCLGLVFGAGGELTSLRCGRPQVLQTNSLADLLDEVAKCFSCSTQQLKCHSSRQLFGCPCEVWHLPEAGGNDQTPVWEWQSNNFAVLFAAPMARFLRESEADDRSDPSDADDVDPRNSSLTGVPGAGMAARADGFTFRLQSVAQQLEPGLLPHPSALRSLLRVHRLPARFAVALAEMRLVGVRQLLMKNQAHVEELVAVDMVGRAAKHAVRHILTRRQTHRAFGAGSSWGDIGPSTKEALHRAPLQRFWAVDASPDANAPTSGAGYDWTQLIATEAQLLPSAEVSSEAPIPALPGATGREKCEEAEVAELEAQLMISALQVHPDLAPEHLVALRQGLLQVAFWVRLASVVHELALLQTRDKDPSRASSLSTSCSDPGHIAAPRSLLAPLGPRFWAASRRSPWALVHSTARMLRTGTPKDVMTARLRVHSTSLNVPMRTEATEATWSGPMRRRVSLQFHEKGVMSYADALSELLLSSGEINDEHQSPRGPSASAQLAAELLTHRDFSLGRSRLGLLQRTPPAPSVVAVATALAKGAALAPRGGKAYVMMHKGWRAKALLQLAQYHLLPWDETADALAAASKSLKAAAQLMGELGTSCPPELFASFFTLRGVICEREGDVDACYLHYLQALATLDDAYGDPRKPGGRGHPFAAFLVWKLGLISYCRSDTKCIVKFGDYFRSLALSYEETPFSWGPRALSAEQRQLLSEASAAQLLRVLQPSSELLWPWWWRHDPLHFSQEAFLPVRSGPVREEEVAPANHSVTGERQDVFRGTVFACGVNELGQLGTGEDLPWSGQPVRVVALKEVRIREVACGESHCLALDLEGHLYTWGFDGFSQVDAHFVVSPMSSPRGPRGDESRAAMAGCQIVPKPRPMLPTVSFARIACGAQFSLALDNSGAVWSWGHSDGGVLGLGPSRQRGRPAPEPTKLALPGGDVHRCSWVACGSYHAFAISEGQLFSWGRTEGGQLGLDEAVIQKHIEELQLEDTYVCLPQRVEGLPALSAVAGGDVHSLALGVKGEIYSWGWGEFGQLGLGFSSSSFQVGFGGASSRRPQPQPVPLKSAALQVECGGAFSAALLGQDASDGGQLLMWGANDVGQCGLPAKRPMDLPSPQEVGGERISRVFSGGLKKGLA</sequence>
<dbReference type="InterPro" id="IPR029063">
    <property type="entry name" value="SAM-dependent_MTases_sf"/>
</dbReference>
<feature type="repeat" description="RCC1" evidence="6">
    <location>
        <begin position="2189"/>
        <end position="2246"/>
    </location>
</feature>
<dbReference type="Proteomes" id="UP001642484">
    <property type="component" value="Unassembled WGS sequence"/>
</dbReference>
<dbReference type="Gene3D" id="3.30.70.330">
    <property type="match status" value="3"/>
</dbReference>
<feature type="region of interest" description="Disordered" evidence="7">
    <location>
        <begin position="1"/>
        <end position="107"/>
    </location>
</feature>
<feature type="repeat" description="RCC1" evidence="6">
    <location>
        <begin position="2309"/>
        <end position="2370"/>
    </location>
</feature>
<dbReference type="InterPro" id="IPR058923">
    <property type="entry name" value="RCC1-like_dom"/>
</dbReference>
<accession>A0ABP0H8Y2</accession>
<evidence type="ECO:0000256" key="1">
    <source>
        <dbReference type="ARBA" id="ARBA00022664"/>
    </source>
</evidence>
<dbReference type="Gene3D" id="3.40.50.150">
    <property type="entry name" value="Vaccinia Virus protein VP39"/>
    <property type="match status" value="1"/>
</dbReference>
<dbReference type="Pfam" id="PF14295">
    <property type="entry name" value="PAN_4"/>
    <property type="match status" value="1"/>
</dbReference>
<evidence type="ECO:0000259" key="8">
    <source>
        <dbReference type="PROSITE" id="PS50102"/>
    </source>
</evidence>
<gene>
    <name evidence="9" type="ORF">CCMP2556_LOCUS580</name>
</gene>
<proteinExistence type="predicted"/>
<dbReference type="SUPFAM" id="SSF50985">
    <property type="entry name" value="RCC1/BLIP-II"/>
    <property type="match status" value="1"/>
</dbReference>
<feature type="domain" description="RRM" evidence="8">
    <location>
        <begin position="267"/>
        <end position="345"/>
    </location>
</feature>
<evidence type="ECO:0000256" key="7">
    <source>
        <dbReference type="SAM" id="MobiDB-lite"/>
    </source>
</evidence>
<dbReference type="InterPro" id="IPR000408">
    <property type="entry name" value="Reg_chr_condens"/>
</dbReference>
<feature type="compositionally biased region" description="Basic and acidic residues" evidence="7">
    <location>
        <begin position="19"/>
        <end position="44"/>
    </location>
</feature>
<dbReference type="PRINTS" id="PR00633">
    <property type="entry name" value="RCCNDNSATION"/>
</dbReference>
<dbReference type="InterPro" id="IPR012677">
    <property type="entry name" value="Nucleotide-bd_a/b_plait_sf"/>
</dbReference>
<feature type="compositionally biased region" description="Basic and acidic residues" evidence="7">
    <location>
        <begin position="58"/>
        <end position="69"/>
    </location>
</feature>
<evidence type="ECO:0000256" key="6">
    <source>
        <dbReference type="PROSITE-ProRule" id="PRU00235"/>
    </source>
</evidence>
<dbReference type="Pfam" id="PF25390">
    <property type="entry name" value="WD40_RLD"/>
    <property type="match status" value="1"/>
</dbReference>
<dbReference type="SUPFAM" id="SSF54928">
    <property type="entry name" value="RNA-binding domain, RBD"/>
    <property type="match status" value="2"/>
</dbReference>
<organism evidence="9 10">
    <name type="scientific">Durusdinium trenchii</name>
    <dbReference type="NCBI Taxonomy" id="1381693"/>
    <lineage>
        <taxon>Eukaryota</taxon>
        <taxon>Sar</taxon>
        <taxon>Alveolata</taxon>
        <taxon>Dinophyceae</taxon>
        <taxon>Suessiales</taxon>
        <taxon>Symbiodiniaceae</taxon>
        <taxon>Durusdinium</taxon>
    </lineage>
</organism>
<name>A0ABP0H8Y2_9DINO</name>
<dbReference type="CDD" id="cd12232">
    <property type="entry name" value="RRM3_U2AF65"/>
    <property type="match status" value="1"/>
</dbReference>
<feature type="repeat" description="RCC1" evidence="6">
    <location>
        <begin position="2246"/>
        <end position="2308"/>
    </location>
</feature>
<feature type="repeat" description="RCC1" evidence="6">
    <location>
        <begin position="2064"/>
        <end position="2116"/>
    </location>
</feature>
<protein>
    <recommendedName>
        <fullName evidence="8">RRM domain-containing protein</fullName>
    </recommendedName>
</protein>
<evidence type="ECO:0000256" key="3">
    <source>
        <dbReference type="ARBA" id="ARBA00022884"/>
    </source>
</evidence>
<feature type="compositionally biased region" description="Basic and acidic residues" evidence="7">
    <location>
        <begin position="1"/>
        <end position="11"/>
    </location>
</feature>
<evidence type="ECO:0000313" key="10">
    <source>
        <dbReference type="Proteomes" id="UP001642484"/>
    </source>
</evidence>
<dbReference type="InterPro" id="IPR000504">
    <property type="entry name" value="RRM_dom"/>
</dbReference>
<keyword evidence="1" id="KW-0507">mRNA processing</keyword>
<evidence type="ECO:0000256" key="2">
    <source>
        <dbReference type="ARBA" id="ARBA00022737"/>
    </source>
</evidence>
<feature type="compositionally biased region" description="Basic residues" evidence="7">
    <location>
        <begin position="45"/>
        <end position="57"/>
    </location>
</feature>
<feature type="repeat" description="RCC1" evidence="6">
    <location>
        <begin position="2376"/>
        <end position="2423"/>
    </location>
</feature>
<comment type="caution">
    <text evidence="9">The sequence shown here is derived from an EMBL/GenBank/DDBJ whole genome shotgun (WGS) entry which is preliminary data.</text>
</comment>
<keyword evidence="10" id="KW-1185">Reference proteome</keyword>
<dbReference type="Pfam" id="PF00076">
    <property type="entry name" value="RRM_1"/>
    <property type="match status" value="1"/>
</dbReference>
<dbReference type="PROSITE" id="PS50102">
    <property type="entry name" value="RRM"/>
    <property type="match status" value="1"/>
</dbReference>
<dbReference type="InterPro" id="IPR009091">
    <property type="entry name" value="RCC1/BLIP-II"/>
</dbReference>
<evidence type="ECO:0000256" key="4">
    <source>
        <dbReference type="ARBA" id="ARBA00023187"/>
    </source>
</evidence>
<dbReference type="InterPro" id="IPR003609">
    <property type="entry name" value="Pan_app"/>
</dbReference>
<dbReference type="Gene3D" id="2.130.10.30">
    <property type="entry name" value="Regulator of chromosome condensation 1/beta-lactamase-inhibitor protein II"/>
    <property type="match status" value="2"/>
</dbReference>
<dbReference type="PROSITE" id="PS50012">
    <property type="entry name" value="RCC1_3"/>
    <property type="match status" value="5"/>
</dbReference>
<keyword evidence="4" id="KW-0508">mRNA splicing</keyword>
<dbReference type="Gene3D" id="3.50.4.10">
    <property type="entry name" value="Hepatocyte Growth Factor"/>
    <property type="match status" value="1"/>
</dbReference>
<keyword evidence="3 5" id="KW-0694">RNA-binding</keyword>
<dbReference type="SMART" id="SM00360">
    <property type="entry name" value="RRM"/>
    <property type="match status" value="2"/>
</dbReference>
<feature type="region of interest" description="Disordered" evidence="7">
    <location>
        <begin position="1393"/>
        <end position="1419"/>
    </location>
</feature>
<keyword evidence="2" id="KW-0677">Repeat</keyword>